<dbReference type="InterPro" id="IPR020892">
    <property type="entry name" value="Cyclophilin-type_PPIase_CS"/>
</dbReference>
<dbReference type="InterPro" id="IPR002130">
    <property type="entry name" value="Cyclophilin-type_PPIase_dom"/>
</dbReference>
<dbReference type="PROSITE" id="PS00170">
    <property type="entry name" value="CSA_PPIASE_1"/>
    <property type="match status" value="1"/>
</dbReference>
<dbReference type="PROSITE" id="PS50072">
    <property type="entry name" value="CSA_PPIASE_2"/>
    <property type="match status" value="1"/>
</dbReference>
<evidence type="ECO:0000256" key="3">
    <source>
        <dbReference type="ARBA" id="ARBA00023235"/>
    </source>
</evidence>
<evidence type="ECO:0000256" key="2">
    <source>
        <dbReference type="ARBA" id="ARBA00023110"/>
    </source>
</evidence>
<feature type="signal peptide" evidence="4">
    <location>
        <begin position="1"/>
        <end position="24"/>
    </location>
</feature>
<dbReference type="GO" id="GO:0006457">
    <property type="term" value="P:protein folding"/>
    <property type="evidence" value="ECO:0007669"/>
    <property type="project" value="InterPro"/>
</dbReference>
<evidence type="ECO:0000313" key="6">
    <source>
        <dbReference type="EMBL" id="PIM52713.1"/>
    </source>
</evidence>
<organism evidence="6 7">
    <name type="scientific">Roseateles chitinivorans</name>
    <dbReference type="NCBI Taxonomy" id="2917965"/>
    <lineage>
        <taxon>Bacteria</taxon>
        <taxon>Pseudomonadati</taxon>
        <taxon>Pseudomonadota</taxon>
        <taxon>Betaproteobacteria</taxon>
        <taxon>Burkholderiales</taxon>
        <taxon>Sphaerotilaceae</taxon>
        <taxon>Roseateles</taxon>
    </lineage>
</organism>
<dbReference type="InterPro" id="IPR029000">
    <property type="entry name" value="Cyclophilin-like_dom_sf"/>
</dbReference>
<dbReference type="SUPFAM" id="SSF50891">
    <property type="entry name" value="Cyclophilin-like"/>
    <property type="match status" value="1"/>
</dbReference>
<feature type="domain" description="PPIase cyclophilin-type" evidence="5">
    <location>
        <begin position="30"/>
        <end position="189"/>
    </location>
</feature>
<dbReference type="Proteomes" id="UP000231501">
    <property type="component" value="Unassembled WGS sequence"/>
</dbReference>
<evidence type="ECO:0000256" key="1">
    <source>
        <dbReference type="ARBA" id="ARBA00007365"/>
    </source>
</evidence>
<keyword evidence="2 4" id="KW-0697">Rotamase</keyword>
<dbReference type="PRINTS" id="PR00153">
    <property type="entry name" value="CSAPPISMRASE"/>
</dbReference>
<evidence type="ECO:0000256" key="4">
    <source>
        <dbReference type="RuleBase" id="RU363019"/>
    </source>
</evidence>
<comment type="caution">
    <text evidence="6">The sequence shown here is derived from an EMBL/GenBank/DDBJ whole genome shotgun (WGS) entry which is preliminary data.</text>
</comment>
<dbReference type="AlphaFoldDB" id="A0A2G9C8H7"/>
<keyword evidence="3 4" id="KW-0413">Isomerase</keyword>
<comment type="catalytic activity">
    <reaction evidence="4">
        <text>[protein]-peptidylproline (omega=180) = [protein]-peptidylproline (omega=0)</text>
        <dbReference type="Rhea" id="RHEA:16237"/>
        <dbReference type="Rhea" id="RHEA-COMP:10747"/>
        <dbReference type="Rhea" id="RHEA-COMP:10748"/>
        <dbReference type="ChEBI" id="CHEBI:83833"/>
        <dbReference type="ChEBI" id="CHEBI:83834"/>
        <dbReference type="EC" id="5.2.1.8"/>
    </reaction>
</comment>
<keyword evidence="4" id="KW-0732">Signal</keyword>
<dbReference type="Pfam" id="PF00160">
    <property type="entry name" value="Pro_isomerase"/>
    <property type="match status" value="1"/>
</dbReference>
<dbReference type="RefSeq" id="WP_099862091.1">
    <property type="nucleotide sequence ID" value="NZ_PEOG01000032.1"/>
</dbReference>
<dbReference type="InterPro" id="IPR044665">
    <property type="entry name" value="E_coli_cyclophilin_A-like"/>
</dbReference>
<sequence length="191" mass="20128">MRTSPFLLAAGAAVLSLAASLAQAQVVKLSTSAGDIKITLDAEKAPKTVANFLAYVKAGHYNGVIFHRVIGDFMVQTGGYTPDLKQRPTRAPIPLEAGNGLMNIRGSVAMARTNDPNSATSQFFINVVDNPGLDPGFAADGRGYAVFGYVSEGMEVVDKIRAVPTAPSPKNPAFQNLPNTPVLINKATVEK</sequence>
<dbReference type="Gene3D" id="2.40.100.10">
    <property type="entry name" value="Cyclophilin-like"/>
    <property type="match status" value="1"/>
</dbReference>
<accession>A0A2G9C8H7</accession>
<protein>
    <recommendedName>
        <fullName evidence="4">Peptidyl-prolyl cis-trans isomerase</fullName>
        <shortName evidence="4">PPIase</shortName>
        <ecNumber evidence="4">5.2.1.8</ecNumber>
    </recommendedName>
</protein>
<gene>
    <name evidence="6" type="ORF">CS062_13170</name>
</gene>
<comment type="function">
    <text evidence="4">PPIases accelerate the folding of proteins. It catalyzes the cis-trans isomerization of proline imidic peptide bonds in oligopeptides.</text>
</comment>
<dbReference type="EC" id="5.2.1.8" evidence="4"/>
<reference evidence="6 7" key="1">
    <citation type="submission" date="2017-11" db="EMBL/GenBank/DDBJ databases">
        <title>Draft genome sequence of Mitsuaria sp. HWN-4.</title>
        <authorList>
            <person name="Gundlapally S.R."/>
        </authorList>
    </citation>
    <scope>NUCLEOTIDE SEQUENCE [LARGE SCALE GENOMIC DNA]</scope>
    <source>
        <strain evidence="6 7">HWN-4</strain>
    </source>
</reference>
<proteinExistence type="inferred from homology"/>
<dbReference type="GO" id="GO:0003755">
    <property type="term" value="F:peptidyl-prolyl cis-trans isomerase activity"/>
    <property type="evidence" value="ECO:0007669"/>
    <property type="project" value="UniProtKB-UniRule"/>
</dbReference>
<comment type="similarity">
    <text evidence="1 4">Belongs to the cyclophilin-type PPIase family.</text>
</comment>
<keyword evidence="7" id="KW-1185">Reference proteome</keyword>
<evidence type="ECO:0000259" key="5">
    <source>
        <dbReference type="PROSITE" id="PS50072"/>
    </source>
</evidence>
<feature type="chain" id="PRO_5013430621" description="Peptidyl-prolyl cis-trans isomerase" evidence="4">
    <location>
        <begin position="25"/>
        <end position="191"/>
    </location>
</feature>
<evidence type="ECO:0000313" key="7">
    <source>
        <dbReference type="Proteomes" id="UP000231501"/>
    </source>
</evidence>
<dbReference type="EMBL" id="PEOG01000032">
    <property type="protein sequence ID" value="PIM52713.1"/>
    <property type="molecule type" value="Genomic_DNA"/>
</dbReference>
<name>A0A2G9C8H7_9BURK</name>
<dbReference type="PANTHER" id="PTHR43246">
    <property type="entry name" value="PEPTIDYL-PROLYL CIS-TRANS ISOMERASE CYP38, CHLOROPLASTIC"/>
    <property type="match status" value="1"/>
</dbReference>
<dbReference type="OrthoDB" id="9807797at2"/>